<dbReference type="Proteomes" id="UP000814176">
    <property type="component" value="Unassembled WGS sequence"/>
</dbReference>
<keyword evidence="2" id="KW-1185">Reference proteome</keyword>
<reference evidence="1 2" key="1">
    <citation type="journal article" date="2021" name="Environ. Microbiol.">
        <title>Gene family expansions and transcriptome signatures uncover fungal adaptations to wood decay.</title>
        <authorList>
            <person name="Hage H."/>
            <person name="Miyauchi S."/>
            <person name="Viragh M."/>
            <person name="Drula E."/>
            <person name="Min B."/>
            <person name="Chaduli D."/>
            <person name="Navarro D."/>
            <person name="Favel A."/>
            <person name="Norest M."/>
            <person name="Lesage-Meessen L."/>
            <person name="Balint B."/>
            <person name="Merenyi Z."/>
            <person name="de Eugenio L."/>
            <person name="Morin E."/>
            <person name="Martinez A.T."/>
            <person name="Baldrian P."/>
            <person name="Stursova M."/>
            <person name="Martinez M.J."/>
            <person name="Novotny C."/>
            <person name="Magnuson J.K."/>
            <person name="Spatafora J.W."/>
            <person name="Maurice S."/>
            <person name="Pangilinan J."/>
            <person name="Andreopoulos W."/>
            <person name="LaButti K."/>
            <person name="Hundley H."/>
            <person name="Na H."/>
            <person name="Kuo A."/>
            <person name="Barry K."/>
            <person name="Lipzen A."/>
            <person name="Henrissat B."/>
            <person name="Riley R."/>
            <person name="Ahrendt S."/>
            <person name="Nagy L.G."/>
            <person name="Grigoriev I.V."/>
            <person name="Martin F."/>
            <person name="Rosso M.N."/>
        </authorList>
    </citation>
    <scope>NUCLEOTIDE SEQUENCE [LARGE SCALE GENOMIC DNA]</scope>
    <source>
        <strain evidence="1 2">CIRM-BRFM 1785</strain>
    </source>
</reference>
<evidence type="ECO:0008006" key="3">
    <source>
        <dbReference type="Google" id="ProtNLM"/>
    </source>
</evidence>
<comment type="caution">
    <text evidence="1">The sequence shown here is derived from an EMBL/GenBank/DDBJ whole genome shotgun (WGS) entry which is preliminary data.</text>
</comment>
<dbReference type="EMBL" id="JADCUA010000008">
    <property type="protein sequence ID" value="KAH9837731.1"/>
    <property type="molecule type" value="Genomic_DNA"/>
</dbReference>
<evidence type="ECO:0000313" key="2">
    <source>
        <dbReference type="Proteomes" id="UP000814176"/>
    </source>
</evidence>
<organism evidence="1 2">
    <name type="scientific">Rhodofomes roseus</name>
    <dbReference type="NCBI Taxonomy" id="34475"/>
    <lineage>
        <taxon>Eukaryota</taxon>
        <taxon>Fungi</taxon>
        <taxon>Dikarya</taxon>
        <taxon>Basidiomycota</taxon>
        <taxon>Agaricomycotina</taxon>
        <taxon>Agaricomycetes</taxon>
        <taxon>Polyporales</taxon>
        <taxon>Rhodofomes</taxon>
    </lineage>
</organism>
<accession>A0ABQ8KIN4</accession>
<sequence length="524" mass="58885">MTPSHSLDSIPQEVLEHIAYFTATVSFLGPPSALVPLLSTNRRIYAALALDRNPHIWARIFAYKFDLAAAVRRLGPARTTPLAIAEELKKRCMVLRRVRAKTDTLAPIWELSSGHARHLSELLWTAYLMMLENDGRNERQLREYARMDNWLRTYLLDENGASLVRSTAKRDQWPVGNDERVSLAMWLFWMLLRPEEYMMDEAAFQSANCVLKLFALGAHHYSLCTPSWIDFHPPLNPKAGSLLTHFGMPLRLAHPAPASPAILAYLTLVNQLSVAWDTISYMKPPDPTLPAVVGACSTEWEAEWSRALAGVATPGAQERVFVPGSLDGYWEGLFTYTEFTAYAALLSGASPAVLERSLVAQHPQLWKLREHHLYYSADEDEDDSAGADPLVPGSPLLAYMPMGAQVQEGPNGLEVRAPGCTPVVYETWSRVPEKQRGKRRLRDVILTGEGHSAWGQFSLLGRVRPCDGHLCLSKDYVDGDRGRWLYRAYLIGNEHGNLSGRWRDTLSPPEVLGYEGCFMMSRRR</sequence>
<proteinExistence type="predicted"/>
<evidence type="ECO:0000313" key="1">
    <source>
        <dbReference type="EMBL" id="KAH9837731.1"/>
    </source>
</evidence>
<gene>
    <name evidence="1" type="ORF">C8Q71DRAFT_558577</name>
</gene>
<dbReference type="GeneID" id="72000077"/>
<protein>
    <recommendedName>
        <fullName evidence="3">F-box domain-containing protein</fullName>
    </recommendedName>
</protein>
<name>A0ABQ8KIN4_9APHY</name>
<dbReference type="RefSeq" id="XP_047779769.1">
    <property type="nucleotide sequence ID" value="XM_047919345.1"/>
</dbReference>